<dbReference type="Proteomes" id="UP000613580">
    <property type="component" value="Unassembled WGS sequence"/>
</dbReference>
<dbReference type="EMBL" id="JACAZE010000010">
    <property type="protein sequence ID" value="KAF7305324.1"/>
    <property type="molecule type" value="Genomic_DNA"/>
</dbReference>
<protein>
    <submittedName>
        <fullName evidence="1">Uncharacterized protein</fullName>
    </submittedName>
</protein>
<proteinExistence type="predicted"/>
<name>A0A8H6W4F0_MYCCL</name>
<organism evidence="1 2">
    <name type="scientific">Mycena chlorophos</name>
    <name type="common">Agaric fungus</name>
    <name type="synonym">Agaricus chlorophos</name>
    <dbReference type="NCBI Taxonomy" id="658473"/>
    <lineage>
        <taxon>Eukaryota</taxon>
        <taxon>Fungi</taxon>
        <taxon>Dikarya</taxon>
        <taxon>Basidiomycota</taxon>
        <taxon>Agaricomycotina</taxon>
        <taxon>Agaricomycetes</taxon>
        <taxon>Agaricomycetidae</taxon>
        <taxon>Agaricales</taxon>
        <taxon>Marasmiineae</taxon>
        <taxon>Mycenaceae</taxon>
        <taxon>Mycena</taxon>
    </lineage>
</organism>
<dbReference type="AlphaFoldDB" id="A0A8H6W4F0"/>
<gene>
    <name evidence="1" type="ORF">HMN09_00784200</name>
</gene>
<evidence type="ECO:0000313" key="2">
    <source>
        <dbReference type="Proteomes" id="UP000613580"/>
    </source>
</evidence>
<evidence type="ECO:0000313" key="1">
    <source>
        <dbReference type="EMBL" id="KAF7305324.1"/>
    </source>
</evidence>
<keyword evidence="2" id="KW-1185">Reference proteome</keyword>
<reference evidence="1" key="1">
    <citation type="submission" date="2020-05" db="EMBL/GenBank/DDBJ databases">
        <title>Mycena genomes resolve the evolution of fungal bioluminescence.</title>
        <authorList>
            <person name="Tsai I.J."/>
        </authorList>
    </citation>
    <scope>NUCLEOTIDE SEQUENCE</scope>
    <source>
        <strain evidence="1">110903Hualien_Pintung</strain>
    </source>
</reference>
<comment type="caution">
    <text evidence="1">The sequence shown here is derived from an EMBL/GenBank/DDBJ whole genome shotgun (WGS) entry which is preliminary data.</text>
</comment>
<accession>A0A8H6W4F0</accession>
<sequence length="259" mass="28278">MGDLRRLLTGNAFVLGRRFALQTDRGCGAPKAPLTDSLGCLLWPWYCGTTLSTLISVPHPHRRRTTAPARTLTARESRTFDAGLPLAAMVKNRLRKGDYTLDLPCLSSFAQRLESSPCYSGRRLGPESLSAATFFGAPRWTFSPSYDSHAHPNSPFSSPIATSPHSDTVFAYTDAPFLAASCHLQIETSRDDYILALSSSSRVNAPADLLVAQRVATSHDAGFGYRWTSLEAVVIPNSSLRERTMLMYCLCCVNANSAL</sequence>